<reference evidence="7 8" key="1">
    <citation type="journal article" date="2015" name="Genome Announc.">
        <title>Genomes of Geoalkalibacter ferrihydriticus Z-0531T and Geoalkalibacter subterraneus Red1T, Two Haloalkaliphilic Metal-Reducing Deltaproteobacteria.</title>
        <authorList>
            <person name="Badalamenti J.P."/>
            <person name="Krajmalnik-Brown R."/>
            <person name="Torres C.I."/>
            <person name="Bond D.R."/>
        </authorList>
    </citation>
    <scope>NUCLEOTIDE SEQUENCE [LARGE SCALE GENOMIC DNA]</scope>
    <source>
        <strain evidence="7 8">Red1</strain>
    </source>
</reference>
<dbReference type="EMBL" id="CP010311">
    <property type="protein sequence ID" value="AJF07927.1"/>
    <property type="molecule type" value="Genomic_DNA"/>
</dbReference>
<dbReference type="EC" id="2.7.13.3" evidence="2"/>
<evidence type="ECO:0000256" key="1">
    <source>
        <dbReference type="ARBA" id="ARBA00000085"/>
    </source>
</evidence>
<dbReference type="HOGENOM" id="CLU_000445_89_1_7"/>
<evidence type="ECO:0000313" key="7">
    <source>
        <dbReference type="EMBL" id="AJF07927.1"/>
    </source>
</evidence>
<evidence type="ECO:0000256" key="2">
    <source>
        <dbReference type="ARBA" id="ARBA00012438"/>
    </source>
</evidence>
<dbReference type="InterPro" id="IPR003594">
    <property type="entry name" value="HATPase_dom"/>
</dbReference>
<dbReference type="Pfam" id="PF00512">
    <property type="entry name" value="HisKA"/>
    <property type="match status" value="1"/>
</dbReference>
<evidence type="ECO:0000256" key="3">
    <source>
        <dbReference type="ARBA" id="ARBA00022553"/>
    </source>
</evidence>
<dbReference type="Proteomes" id="UP000035036">
    <property type="component" value="Chromosome"/>
</dbReference>
<keyword evidence="3" id="KW-0597">Phosphoprotein</keyword>
<dbReference type="InterPro" id="IPR004358">
    <property type="entry name" value="Sig_transdc_His_kin-like_C"/>
</dbReference>
<keyword evidence="5" id="KW-0418">Kinase</keyword>
<dbReference type="Pfam" id="PF02518">
    <property type="entry name" value="HATPase_c"/>
    <property type="match status" value="1"/>
</dbReference>
<dbReference type="SUPFAM" id="SSF55874">
    <property type="entry name" value="ATPase domain of HSP90 chaperone/DNA topoisomerase II/histidine kinase"/>
    <property type="match status" value="1"/>
</dbReference>
<dbReference type="GO" id="GO:0000155">
    <property type="term" value="F:phosphorelay sensor kinase activity"/>
    <property type="evidence" value="ECO:0007669"/>
    <property type="project" value="InterPro"/>
</dbReference>
<dbReference type="CDD" id="cd00082">
    <property type="entry name" value="HisKA"/>
    <property type="match status" value="1"/>
</dbReference>
<comment type="catalytic activity">
    <reaction evidence="1">
        <text>ATP + protein L-histidine = ADP + protein N-phospho-L-histidine.</text>
        <dbReference type="EC" id="2.7.13.3"/>
    </reaction>
</comment>
<dbReference type="InterPro" id="IPR005467">
    <property type="entry name" value="His_kinase_dom"/>
</dbReference>
<evidence type="ECO:0000259" key="6">
    <source>
        <dbReference type="PROSITE" id="PS50109"/>
    </source>
</evidence>
<gene>
    <name evidence="7" type="ORF">GSUB_05875</name>
</gene>
<dbReference type="PRINTS" id="PR00344">
    <property type="entry name" value="BCTRLSENSOR"/>
</dbReference>
<evidence type="ECO:0000256" key="4">
    <source>
        <dbReference type="ARBA" id="ARBA00022679"/>
    </source>
</evidence>
<dbReference type="PROSITE" id="PS50109">
    <property type="entry name" value="HIS_KIN"/>
    <property type="match status" value="1"/>
</dbReference>
<keyword evidence="4" id="KW-0808">Transferase</keyword>
<dbReference type="PANTHER" id="PTHR43065">
    <property type="entry name" value="SENSOR HISTIDINE KINASE"/>
    <property type="match status" value="1"/>
</dbReference>
<dbReference type="Gene3D" id="1.10.287.130">
    <property type="match status" value="1"/>
</dbReference>
<dbReference type="InterPro" id="IPR036097">
    <property type="entry name" value="HisK_dim/P_sf"/>
</dbReference>
<name>A0A0B5FI98_9BACT</name>
<evidence type="ECO:0000313" key="8">
    <source>
        <dbReference type="Proteomes" id="UP000035036"/>
    </source>
</evidence>
<sequence length="242" mass="27085">MIVEDITDFKNLLDQTILSEKLVEIGRLSAGIAHEINNPLSVISYATQLLLREEDLPPFQIEMLERIENETDRLKTLTGGLLSFSRSGESRQRLTDFNETVRDALRLLHFETARKQIALHECLAALPLVRMDANKIKQVVINLVMNAIQALGERGNITLKTFEPEPKMVELSVADDGPGISPEVQQRMFEPFYTTKKEGEGTGLGLYICRSIVSDHGGQIWVESMPGEGTTFHIRLPVAQSV</sequence>
<evidence type="ECO:0000256" key="5">
    <source>
        <dbReference type="ARBA" id="ARBA00022777"/>
    </source>
</evidence>
<dbReference type="SUPFAM" id="SSF47384">
    <property type="entry name" value="Homodimeric domain of signal transducing histidine kinase"/>
    <property type="match status" value="1"/>
</dbReference>
<dbReference type="FunFam" id="3.30.565.10:FF:000006">
    <property type="entry name" value="Sensor histidine kinase WalK"/>
    <property type="match status" value="1"/>
</dbReference>
<dbReference type="InterPro" id="IPR003661">
    <property type="entry name" value="HisK_dim/P_dom"/>
</dbReference>
<keyword evidence="8" id="KW-1185">Reference proteome</keyword>
<dbReference type="InterPro" id="IPR036890">
    <property type="entry name" value="HATPase_C_sf"/>
</dbReference>
<dbReference type="SMART" id="SM00387">
    <property type="entry name" value="HATPase_c"/>
    <property type="match status" value="1"/>
</dbReference>
<dbReference type="AlphaFoldDB" id="A0A0B5FI98"/>
<organism evidence="7 8">
    <name type="scientific">Geoalkalibacter subterraneus</name>
    <dbReference type="NCBI Taxonomy" id="483547"/>
    <lineage>
        <taxon>Bacteria</taxon>
        <taxon>Pseudomonadati</taxon>
        <taxon>Thermodesulfobacteriota</taxon>
        <taxon>Desulfuromonadia</taxon>
        <taxon>Desulfuromonadales</taxon>
        <taxon>Geoalkalibacteraceae</taxon>
        <taxon>Geoalkalibacter</taxon>
    </lineage>
</organism>
<dbReference type="Gene3D" id="3.30.565.10">
    <property type="entry name" value="Histidine kinase-like ATPase, C-terminal domain"/>
    <property type="match status" value="1"/>
</dbReference>
<dbReference type="STRING" id="483547.GSUB_05875"/>
<dbReference type="KEGG" id="gsb:GSUB_05875"/>
<protein>
    <recommendedName>
        <fullName evidence="2">histidine kinase</fullName>
        <ecNumber evidence="2">2.7.13.3</ecNumber>
    </recommendedName>
</protein>
<dbReference type="PANTHER" id="PTHR43065:SF42">
    <property type="entry name" value="TWO-COMPONENT SENSOR PPRA"/>
    <property type="match status" value="1"/>
</dbReference>
<feature type="domain" description="Histidine kinase" evidence="6">
    <location>
        <begin position="31"/>
        <end position="240"/>
    </location>
</feature>
<dbReference type="SMART" id="SM00388">
    <property type="entry name" value="HisKA"/>
    <property type="match status" value="1"/>
</dbReference>
<accession>A0A0B5FI98</accession>
<proteinExistence type="predicted"/>